<gene>
    <name evidence="2" type="ORF">AVEN_116833_1</name>
</gene>
<dbReference type="InterPro" id="IPR002156">
    <property type="entry name" value="RNaseH_domain"/>
</dbReference>
<dbReference type="GO" id="GO:0004523">
    <property type="term" value="F:RNA-DNA hybrid ribonuclease activity"/>
    <property type="evidence" value="ECO:0007669"/>
    <property type="project" value="InterPro"/>
</dbReference>
<dbReference type="EMBL" id="BGPR01001203">
    <property type="protein sequence ID" value="GBM48116.1"/>
    <property type="molecule type" value="Genomic_DNA"/>
</dbReference>
<sequence length="97" mass="11214">MSLASVHETRVIMNEIKDNIREYFGDTQFIWLRAHRGFEGNERADQLAKMASTKDHVNFSFCPSRIQIKIAARREIWRHGNNVGQGVDLLIAKESEL</sequence>
<evidence type="ECO:0000313" key="3">
    <source>
        <dbReference type="Proteomes" id="UP000499080"/>
    </source>
</evidence>
<accession>A0A4Y2G5R9</accession>
<dbReference type="InterPro" id="IPR012337">
    <property type="entry name" value="RNaseH-like_sf"/>
</dbReference>
<proteinExistence type="predicted"/>
<dbReference type="PROSITE" id="PS50879">
    <property type="entry name" value="RNASE_H_1"/>
    <property type="match status" value="1"/>
</dbReference>
<dbReference type="SUPFAM" id="SSF53098">
    <property type="entry name" value="Ribonuclease H-like"/>
    <property type="match status" value="1"/>
</dbReference>
<organism evidence="2 3">
    <name type="scientific">Araneus ventricosus</name>
    <name type="common">Orbweaver spider</name>
    <name type="synonym">Epeira ventricosa</name>
    <dbReference type="NCBI Taxonomy" id="182803"/>
    <lineage>
        <taxon>Eukaryota</taxon>
        <taxon>Metazoa</taxon>
        <taxon>Ecdysozoa</taxon>
        <taxon>Arthropoda</taxon>
        <taxon>Chelicerata</taxon>
        <taxon>Arachnida</taxon>
        <taxon>Araneae</taxon>
        <taxon>Araneomorphae</taxon>
        <taxon>Entelegynae</taxon>
        <taxon>Araneoidea</taxon>
        <taxon>Araneidae</taxon>
        <taxon>Araneus</taxon>
    </lineage>
</organism>
<dbReference type="Proteomes" id="UP000499080">
    <property type="component" value="Unassembled WGS sequence"/>
</dbReference>
<name>A0A4Y2G5R9_ARAVE</name>
<comment type="caution">
    <text evidence="2">The sequence shown here is derived from an EMBL/GenBank/DDBJ whole genome shotgun (WGS) entry which is preliminary data.</text>
</comment>
<dbReference type="Gene3D" id="3.30.420.10">
    <property type="entry name" value="Ribonuclease H-like superfamily/Ribonuclease H"/>
    <property type="match status" value="1"/>
</dbReference>
<dbReference type="InterPro" id="IPR036397">
    <property type="entry name" value="RNaseH_sf"/>
</dbReference>
<keyword evidence="3" id="KW-1185">Reference proteome</keyword>
<evidence type="ECO:0000259" key="1">
    <source>
        <dbReference type="PROSITE" id="PS50879"/>
    </source>
</evidence>
<dbReference type="GO" id="GO:0003676">
    <property type="term" value="F:nucleic acid binding"/>
    <property type="evidence" value="ECO:0007669"/>
    <property type="project" value="InterPro"/>
</dbReference>
<evidence type="ECO:0000313" key="2">
    <source>
        <dbReference type="EMBL" id="GBM48116.1"/>
    </source>
</evidence>
<dbReference type="OrthoDB" id="8063979at2759"/>
<protein>
    <recommendedName>
        <fullName evidence="1">RNase H type-1 domain-containing protein</fullName>
    </recommendedName>
</protein>
<dbReference type="AlphaFoldDB" id="A0A4Y2G5R9"/>
<feature type="domain" description="RNase H type-1" evidence="1">
    <location>
        <begin position="1"/>
        <end position="53"/>
    </location>
</feature>
<reference evidence="2 3" key="1">
    <citation type="journal article" date="2019" name="Sci. Rep.">
        <title>Orb-weaving spider Araneus ventricosus genome elucidates the spidroin gene catalogue.</title>
        <authorList>
            <person name="Kono N."/>
            <person name="Nakamura H."/>
            <person name="Ohtoshi R."/>
            <person name="Moran D.A.P."/>
            <person name="Shinohara A."/>
            <person name="Yoshida Y."/>
            <person name="Fujiwara M."/>
            <person name="Mori M."/>
            <person name="Tomita M."/>
            <person name="Arakawa K."/>
        </authorList>
    </citation>
    <scope>NUCLEOTIDE SEQUENCE [LARGE SCALE GENOMIC DNA]</scope>
</reference>